<accession>D6U5V6</accession>
<name>D6U5V6_KTERA</name>
<dbReference type="InterPro" id="IPR011009">
    <property type="entry name" value="Kinase-like_dom_sf"/>
</dbReference>
<evidence type="ECO:0000313" key="2">
    <source>
        <dbReference type="EMBL" id="EFH80367.1"/>
    </source>
</evidence>
<dbReference type="InParanoid" id="D6U5V6"/>
<dbReference type="Gene3D" id="3.90.1200.10">
    <property type="match status" value="1"/>
</dbReference>
<dbReference type="Proteomes" id="UP000004508">
    <property type="component" value="Unassembled WGS sequence"/>
</dbReference>
<gene>
    <name evidence="2" type="ORF">Krac_0959</name>
</gene>
<dbReference type="STRING" id="485913.Krac_0959"/>
<protein>
    <submittedName>
        <fullName evidence="2">Aminoglycoside phosphotransferase</fullName>
    </submittedName>
</protein>
<dbReference type="AlphaFoldDB" id="D6U5V6"/>
<dbReference type="GO" id="GO:0016740">
    <property type="term" value="F:transferase activity"/>
    <property type="evidence" value="ECO:0007669"/>
    <property type="project" value="UniProtKB-KW"/>
</dbReference>
<keyword evidence="3" id="KW-1185">Reference proteome</keyword>
<dbReference type="RefSeq" id="WP_007922916.1">
    <property type="nucleotide sequence ID" value="NZ_ADVG01000005.1"/>
</dbReference>
<dbReference type="Pfam" id="PF01636">
    <property type="entry name" value="APH"/>
    <property type="match status" value="1"/>
</dbReference>
<dbReference type="EMBL" id="ADVG01000005">
    <property type="protein sequence ID" value="EFH80367.1"/>
    <property type="molecule type" value="Genomic_DNA"/>
</dbReference>
<organism evidence="2 3">
    <name type="scientific">Ktedonobacter racemifer DSM 44963</name>
    <dbReference type="NCBI Taxonomy" id="485913"/>
    <lineage>
        <taxon>Bacteria</taxon>
        <taxon>Bacillati</taxon>
        <taxon>Chloroflexota</taxon>
        <taxon>Ktedonobacteria</taxon>
        <taxon>Ktedonobacterales</taxon>
        <taxon>Ktedonobacteraceae</taxon>
        <taxon>Ktedonobacter</taxon>
    </lineage>
</organism>
<keyword evidence="2" id="KW-0808">Transferase</keyword>
<reference evidence="2 3" key="1">
    <citation type="journal article" date="2011" name="Stand. Genomic Sci.">
        <title>Non-contiguous finished genome sequence and contextual data of the filamentous soil bacterium Ktedonobacter racemifer type strain (SOSP1-21).</title>
        <authorList>
            <person name="Chang Y.J."/>
            <person name="Land M."/>
            <person name="Hauser L."/>
            <person name="Chertkov O."/>
            <person name="Del Rio T.G."/>
            <person name="Nolan M."/>
            <person name="Copeland A."/>
            <person name="Tice H."/>
            <person name="Cheng J.F."/>
            <person name="Lucas S."/>
            <person name="Han C."/>
            <person name="Goodwin L."/>
            <person name="Pitluck S."/>
            <person name="Ivanova N."/>
            <person name="Ovchinikova G."/>
            <person name="Pati A."/>
            <person name="Chen A."/>
            <person name="Palaniappan K."/>
            <person name="Mavromatis K."/>
            <person name="Liolios K."/>
            <person name="Brettin T."/>
            <person name="Fiebig A."/>
            <person name="Rohde M."/>
            <person name="Abt B."/>
            <person name="Goker M."/>
            <person name="Detter J.C."/>
            <person name="Woyke T."/>
            <person name="Bristow J."/>
            <person name="Eisen J.A."/>
            <person name="Markowitz V."/>
            <person name="Hugenholtz P."/>
            <person name="Kyrpides N.C."/>
            <person name="Klenk H.P."/>
            <person name="Lapidus A."/>
        </authorList>
    </citation>
    <scope>NUCLEOTIDE SEQUENCE [LARGE SCALE GENOMIC DNA]</scope>
    <source>
        <strain evidence="3">DSM 44963</strain>
    </source>
</reference>
<dbReference type="InterPro" id="IPR002575">
    <property type="entry name" value="Aminoglycoside_PTrfase"/>
</dbReference>
<proteinExistence type="predicted"/>
<evidence type="ECO:0000259" key="1">
    <source>
        <dbReference type="Pfam" id="PF01636"/>
    </source>
</evidence>
<feature type="domain" description="Aminoglycoside phosphotransferase" evidence="1">
    <location>
        <begin position="46"/>
        <end position="282"/>
    </location>
</feature>
<comment type="caution">
    <text evidence="2">The sequence shown here is derived from an EMBL/GenBank/DDBJ whole genome shotgun (WGS) entry which is preliminary data.</text>
</comment>
<sequence>MEEQERTQNTAEDLLDVQSVMQAFGIHTWENLGPAEFSNDTSLGLLVGIEGRRYILRERPESPMGQDGGHHYAFQRYLREQGIPLPALHQTPEGAPFVAVGEDRFELQEWPEGELFSTLNPRSFQWCGSAAAMLGRLHQASSRYPGAQYRWPAEAHIGAMVQNWLGLARERADTYDNQAIAMALTTWVEQWEKILPASMMAIGAGKDLPEFHIHGDYHALNLRFDPQGVTSVMGLEASRWEKRIFEVAYALFYFCALSWHPGETLTPPLVKRGFDPERARQFLAAYCEVFPPVKGEAALLADALTIVAPIVTINGPLEDLFFVQEEFSDTRVEGLMERLEWANSLPAWLNRIRPALQEMWA</sequence>
<evidence type="ECO:0000313" key="3">
    <source>
        <dbReference type="Proteomes" id="UP000004508"/>
    </source>
</evidence>
<dbReference type="OrthoDB" id="144290at2"/>
<dbReference type="SUPFAM" id="SSF56112">
    <property type="entry name" value="Protein kinase-like (PK-like)"/>
    <property type="match status" value="1"/>
</dbReference>